<dbReference type="InterPro" id="IPR000990">
    <property type="entry name" value="Innexin"/>
</dbReference>
<keyword evidence="4" id="KW-1003">Cell membrane</keyword>
<keyword evidence="3 12" id="KW-0813">Transport</keyword>
<proteinExistence type="inferred from homology"/>
<comment type="similarity">
    <text evidence="12">Belongs to the pannexin family.</text>
</comment>
<evidence type="ECO:0000256" key="2">
    <source>
        <dbReference type="ARBA" id="ARBA00004651"/>
    </source>
</evidence>
<keyword evidence="13" id="KW-1185">Reference proteome</keyword>
<feature type="transmembrane region" description="Helical" evidence="12">
    <location>
        <begin position="278"/>
        <end position="301"/>
    </location>
</feature>
<keyword evidence="7" id="KW-0965">Cell junction</keyword>
<organism evidence="13 14">
    <name type="scientific">Strongyloides venezuelensis</name>
    <name type="common">Threadworm</name>
    <dbReference type="NCBI Taxonomy" id="75913"/>
    <lineage>
        <taxon>Eukaryota</taxon>
        <taxon>Metazoa</taxon>
        <taxon>Ecdysozoa</taxon>
        <taxon>Nematoda</taxon>
        <taxon>Chromadorea</taxon>
        <taxon>Rhabditida</taxon>
        <taxon>Tylenchina</taxon>
        <taxon>Panagrolaimomorpha</taxon>
        <taxon>Strongyloidoidea</taxon>
        <taxon>Strongyloididae</taxon>
        <taxon>Strongyloides</taxon>
    </lineage>
</organism>
<keyword evidence="6" id="KW-0303">Gap junction</keyword>
<dbReference type="PROSITE" id="PS51013">
    <property type="entry name" value="PANNEXIN"/>
    <property type="match status" value="1"/>
</dbReference>
<dbReference type="AlphaFoldDB" id="A0A0K0G062"/>
<dbReference type="GO" id="GO:0034220">
    <property type="term" value="P:monoatomic ion transmembrane transport"/>
    <property type="evidence" value="ECO:0007669"/>
    <property type="project" value="UniProtKB-KW"/>
</dbReference>
<reference evidence="13" key="1">
    <citation type="submission" date="2014-07" db="EMBL/GenBank/DDBJ databases">
        <authorList>
            <person name="Martin A.A"/>
            <person name="De Silva N."/>
        </authorList>
    </citation>
    <scope>NUCLEOTIDE SEQUENCE</scope>
</reference>
<evidence type="ECO:0000256" key="7">
    <source>
        <dbReference type="ARBA" id="ARBA00022949"/>
    </source>
</evidence>
<evidence type="ECO:0000313" key="13">
    <source>
        <dbReference type="Proteomes" id="UP000035680"/>
    </source>
</evidence>
<comment type="subcellular location">
    <subcellularLocation>
        <location evidence="1">Cell junction</location>
        <location evidence="1">Gap junction</location>
    </subcellularLocation>
    <subcellularLocation>
        <location evidence="2 12">Cell membrane</location>
        <topology evidence="2 12">Multi-pass membrane protein</topology>
    </subcellularLocation>
</comment>
<evidence type="ECO:0000256" key="6">
    <source>
        <dbReference type="ARBA" id="ARBA00022868"/>
    </source>
</evidence>
<dbReference type="GO" id="GO:0005886">
    <property type="term" value="C:plasma membrane"/>
    <property type="evidence" value="ECO:0007669"/>
    <property type="project" value="UniProtKB-SubCell"/>
</dbReference>
<reference evidence="14" key="2">
    <citation type="submission" date="2015-08" db="UniProtKB">
        <authorList>
            <consortium name="WormBaseParasite"/>
        </authorList>
    </citation>
    <scope>IDENTIFICATION</scope>
</reference>
<keyword evidence="11 12" id="KW-0407">Ion channel</keyword>
<dbReference type="GO" id="GO:0005243">
    <property type="term" value="F:gap junction channel activity"/>
    <property type="evidence" value="ECO:0007669"/>
    <property type="project" value="TreeGrafter"/>
</dbReference>
<dbReference type="PRINTS" id="PR01262">
    <property type="entry name" value="INNEXIN"/>
</dbReference>
<name>A0A0K0G062_STRVS</name>
<keyword evidence="5 12" id="KW-0812">Transmembrane</keyword>
<keyword evidence="10 12" id="KW-0472">Membrane</keyword>
<evidence type="ECO:0000256" key="5">
    <source>
        <dbReference type="ARBA" id="ARBA00022692"/>
    </source>
</evidence>
<evidence type="ECO:0000313" key="14">
    <source>
        <dbReference type="WBParaSite" id="SVE_1809400.1"/>
    </source>
</evidence>
<evidence type="ECO:0000256" key="10">
    <source>
        <dbReference type="ARBA" id="ARBA00023136"/>
    </source>
</evidence>
<evidence type="ECO:0000256" key="3">
    <source>
        <dbReference type="ARBA" id="ARBA00022448"/>
    </source>
</evidence>
<dbReference type="Pfam" id="PF00876">
    <property type="entry name" value="Innexin"/>
    <property type="match status" value="1"/>
</dbReference>
<sequence length="391" mass="46025">MLSIPFLEDVVKGWFKTKSFDDPVDRLNHFITASILGFLALMVSAKQYLGQPIQCMVPKEFSGGWEHYAEDYCFVQNTFYVPINETIPEEHDDRRMTEIGYYQWIPIVLALQAIMFFIPNWLWKSLYSQSGIDLNTIITDGIALRGSAPTDREQNGIKLKEYISDCLGLKDFRRSFRIGCFKMEKNHGKYITTLYLSVKLFYMVNIVAQFVLMNNFLGDYYTLWGFNVIKVLWYGKEWQTSHVFPRVTLCDFDMRYLSEVNRYTVQCVLMINMFNEKIYLFLWFWFLFVGFSTVINFLYCLAQFISSSRRIAAVRYLLKHLMNTKNPHEFEKAVGHFTRDGLKPDGFLILRFLERNAGAIVAKDITHKLFQDYLITYMDDYIKESDGHSFS</sequence>
<keyword evidence="9 12" id="KW-0406">Ion transport</keyword>
<evidence type="ECO:0000256" key="4">
    <source>
        <dbReference type="ARBA" id="ARBA00022475"/>
    </source>
</evidence>
<keyword evidence="8 12" id="KW-1133">Transmembrane helix</keyword>
<dbReference type="Proteomes" id="UP000035680">
    <property type="component" value="Unassembled WGS sequence"/>
</dbReference>
<feature type="transmembrane region" description="Helical" evidence="12">
    <location>
        <begin position="101"/>
        <end position="123"/>
    </location>
</feature>
<gene>
    <name evidence="12" type="primary">inx</name>
</gene>
<comment type="function">
    <text evidence="12">Structural component of the gap junctions.</text>
</comment>
<evidence type="ECO:0000256" key="1">
    <source>
        <dbReference type="ARBA" id="ARBA00004610"/>
    </source>
</evidence>
<evidence type="ECO:0000256" key="9">
    <source>
        <dbReference type="ARBA" id="ARBA00023065"/>
    </source>
</evidence>
<dbReference type="GO" id="GO:0005921">
    <property type="term" value="C:gap junction"/>
    <property type="evidence" value="ECO:0007669"/>
    <property type="project" value="UniProtKB-SubCell"/>
</dbReference>
<evidence type="ECO:0000256" key="12">
    <source>
        <dbReference type="RuleBase" id="RU010713"/>
    </source>
</evidence>
<dbReference type="PANTHER" id="PTHR11893:SF20">
    <property type="entry name" value="INNEXIN-3"/>
    <property type="match status" value="1"/>
</dbReference>
<protein>
    <recommendedName>
        <fullName evidence="12">Innexin</fullName>
    </recommendedName>
</protein>
<evidence type="ECO:0000256" key="11">
    <source>
        <dbReference type="ARBA" id="ARBA00023303"/>
    </source>
</evidence>
<comment type="caution">
    <text evidence="12">Lacks conserved residue(s) required for the propagation of feature annotation.</text>
</comment>
<dbReference type="PANTHER" id="PTHR11893">
    <property type="entry name" value="INNEXIN"/>
    <property type="match status" value="1"/>
</dbReference>
<accession>A0A0K0G062</accession>
<dbReference type="WBParaSite" id="SVE_1809400.1">
    <property type="protein sequence ID" value="SVE_1809400.1"/>
    <property type="gene ID" value="SVE_1809400"/>
</dbReference>
<evidence type="ECO:0000256" key="8">
    <source>
        <dbReference type="ARBA" id="ARBA00022989"/>
    </source>
</evidence>
<feature type="transmembrane region" description="Helical" evidence="12">
    <location>
        <begin position="192"/>
        <end position="212"/>
    </location>
</feature>